<dbReference type="PROSITE" id="PS51176">
    <property type="entry name" value="PDH_ADH"/>
    <property type="match status" value="1"/>
</dbReference>
<feature type="domain" description="Prephenate/arogenate dehydrogenase" evidence="4">
    <location>
        <begin position="1"/>
        <end position="275"/>
    </location>
</feature>
<dbReference type="Gene3D" id="1.10.3660.10">
    <property type="entry name" value="6-phosphogluconate dehydrogenase C-terminal like domain"/>
    <property type="match status" value="1"/>
</dbReference>
<protein>
    <submittedName>
        <fullName evidence="5">Prephenate dehydrogenase</fullName>
    </submittedName>
</protein>
<comment type="caution">
    <text evidence="5">The sequence shown here is derived from an EMBL/GenBank/DDBJ whole genome shotgun (WGS) entry which is preliminary data.</text>
</comment>
<reference evidence="5" key="2">
    <citation type="journal article" date="2021" name="PeerJ">
        <title>Extensive microbial diversity within the chicken gut microbiome revealed by metagenomics and culture.</title>
        <authorList>
            <person name="Gilroy R."/>
            <person name="Ravi A."/>
            <person name="Getino M."/>
            <person name="Pursley I."/>
            <person name="Horton D.L."/>
            <person name="Alikhan N.F."/>
            <person name="Baker D."/>
            <person name="Gharbi K."/>
            <person name="Hall N."/>
            <person name="Watson M."/>
            <person name="Adriaenssens E.M."/>
            <person name="Foster-Nyarko E."/>
            <person name="Jarju S."/>
            <person name="Secka A."/>
            <person name="Antonio M."/>
            <person name="Oren A."/>
            <person name="Chaudhuri R.R."/>
            <person name="La Ragione R."/>
            <person name="Hildebrand F."/>
            <person name="Pallen M.J."/>
        </authorList>
    </citation>
    <scope>NUCLEOTIDE SEQUENCE</scope>
    <source>
        <strain evidence="5">ChiW17-6978</strain>
    </source>
</reference>
<dbReference type="PANTHER" id="PTHR21363:SF0">
    <property type="entry name" value="PREPHENATE DEHYDROGENASE [NADP(+)]"/>
    <property type="match status" value="1"/>
</dbReference>
<dbReference type="Gene3D" id="3.40.50.720">
    <property type="entry name" value="NAD(P)-binding Rossmann-like Domain"/>
    <property type="match status" value="1"/>
</dbReference>
<dbReference type="InterPro" id="IPR008927">
    <property type="entry name" value="6-PGluconate_DH-like_C_sf"/>
</dbReference>
<dbReference type="GO" id="GO:0070403">
    <property type="term" value="F:NAD+ binding"/>
    <property type="evidence" value="ECO:0007669"/>
    <property type="project" value="InterPro"/>
</dbReference>
<evidence type="ECO:0000256" key="3">
    <source>
        <dbReference type="SAM" id="SignalP"/>
    </source>
</evidence>
<keyword evidence="3" id="KW-0732">Signal</keyword>
<dbReference type="InterPro" id="IPR046825">
    <property type="entry name" value="PDH_C"/>
</dbReference>
<evidence type="ECO:0000313" key="6">
    <source>
        <dbReference type="Proteomes" id="UP000886758"/>
    </source>
</evidence>
<comment type="similarity">
    <text evidence="1">Belongs to the prephenate/arogenate dehydrogenase family.</text>
</comment>
<dbReference type="Pfam" id="PF20463">
    <property type="entry name" value="PDH_C"/>
    <property type="match status" value="1"/>
</dbReference>
<feature type="signal peptide" evidence="3">
    <location>
        <begin position="1"/>
        <end position="18"/>
    </location>
</feature>
<reference evidence="5" key="1">
    <citation type="submission" date="2020-10" db="EMBL/GenBank/DDBJ databases">
        <authorList>
            <person name="Gilroy R."/>
        </authorList>
    </citation>
    <scope>NUCLEOTIDE SEQUENCE</scope>
    <source>
        <strain evidence="5">ChiW17-6978</strain>
    </source>
</reference>
<evidence type="ECO:0000259" key="4">
    <source>
        <dbReference type="PROSITE" id="PS51176"/>
    </source>
</evidence>
<evidence type="ECO:0000256" key="2">
    <source>
        <dbReference type="ARBA" id="ARBA00023002"/>
    </source>
</evidence>
<dbReference type="Proteomes" id="UP000886758">
    <property type="component" value="Unassembled WGS sequence"/>
</dbReference>
<evidence type="ECO:0000256" key="1">
    <source>
        <dbReference type="ARBA" id="ARBA00007964"/>
    </source>
</evidence>
<dbReference type="SUPFAM" id="SSF51735">
    <property type="entry name" value="NAD(P)-binding Rossmann-fold domains"/>
    <property type="match status" value="1"/>
</dbReference>
<gene>
    <name evidence="5" type="ORF">IAD46_01110</name>
</gene>
<organism evidence="5 6">
    <name type="scientific">Candidatus Pelethenecus faecipullorum</name>
    <dbReference type="NCBI Taxonomy" id="2840900"/>
    <lineage>
        <taxon>Bacteria</taxon>
        <taxon>Bacillati</taxon>
        <taxon>Mycoplasmatota</taxon>
        <taxon>Mollicutes</taxon>
        <taxon>Candidatus Pelethenecus</taxon>
    </lineage>
</organism>
<dbReference type="EMBL" id="DVLF01000037">
    <property type="protein sequence ID" value="HIT49602.1"/>
    <property type="molecule type" value="Genomic_DNA"/>
</dbReference>
<accession>A0A9D1GPN3</accession>
<dbReference type="InterPro" id="IPR050812">
    <property type="entry name" value="Preph/Arog_dehydrog"/>
</dbReference>
<dbReference type="GO" id="GO:0004665">
    <property type="term" value="F:prephenate dehydrogenase (NADP+) activity"/>
    <property type="evidence" value="ECO:0007669"/>
    <property type="project" value="InterPro"/>
</dbReference>
<dbReference type="PANTHER" id="PTHR21363">
    <property type="entry name" value="PREPHENATE DEHYDROGENASE"/>
    <property type="match status" value="1"/>
</dbReference>
<sequence length="275" mass="30957">MNIAIIGLGLMGSSYAMALSKAGHTVYGIDRDPEAVRLALAKKWIQFGSTDLKKALEQASCIILCMYPNDVKSFLKTYNDHFQTGQIITDICGVKFLEETMDFQIKKAVYCPHHPMAGKEKSGGLYADDAIFQGANFLITPFSNTPSFAIDTLKRLAEEMGFGSITVLSCSEHNRLIAYTSQLTHALAVALINSDPFINTKAFIGDSYRDLTRIAMINETLWSELFLENRTFLTEHIDRFSAELQKIKTALINQDEEQLKTLFRQSTEKRKEMEQ</sequence>
<dbReference type="Pfam" id="PF02153">
    <property type="entry name" value="PDH_N"/>
    <property type="match status" value="1"/>
</dbReference>
<dbReference type="SUPFAM" id="SSF48179">
    <property type="entry name" value="6-phosphogluconate dehydrogenase C-terminal domain-like"/>
    <property type="match status" value="1"/>
</dbReference>
<name>A0A9D1GPN3_9MOLU</name>
<dbReference type="InterPro" id="IPR046826">
    <property type="entry name" value="PDH_N"/>
</dbReference>
<keyword evidence="2" id="KW-0560">Oxidoreductase</keyword>
<proteinExistence type="inferred from homology"/>
<dbReference type="InterPro" id="IPR003099">
    <property type="entry name" value="Prephen_DH"/>
</dbReference>
<dbReference type="InterPro" id="IPR036291">
    <property type="entry name" value="NAD(P)-bd_dom_sf"/>
</dbReference>
<feature type="chain" id="PRO_5039710156" evidence="3">
    <location>
        <begin position="19"/>
        <end position="275"/>
    </location>
</feature>
<dbReference type="GO" id="GO:0008977">
    <property type="term" value="F:prephenate dehydrogenase (NAD+) activity"/>
    <property type="evidence" value="ECO:0007669"/>
    <property type="project" value="InterPro"/>
</dbReference>
<dbReference type="GO" id="GO:0006571">
    <property type="term" value="P:tyrosine biosynthetic process"/>
    <property type="evidence" value="ECO:0007669"/>
    <property type="project" value="InterPro"/>
</dbReference>
<dbReference type="AlphaFoldDB" id="A0A9D1GPN3"/>
<evidence type="ECO:0000313" key="5">
    <source>
        <dbReference type="EMBL" id="HIT49602.1"/>
    </source>
</evidence>